<dbReference type="Pfam" id="PF04290">
    <property type="entry name" value="DctQ"/>
    <property type="match status" value="1"/>
</dbReference>
<evidence type="ECO:0000313" key="12">
    <source>
        <dbReference type="EMBL" id="SDR80060.1"/>
    </source>
</evidence>
<keyword evidence="3" id="KW-1003">Cell membrane</keyword>
<keyword evidence="6 9" id="KW-1133">Transmembrane helix</keyword>
<dbReference type="GO" id="GO:0022857">
    <property type="term" value="F:transmembrane transporter activity"/>
    <property type="evidence" value="ECO:0007669"/>
    <property type="project" value="UniProtKB-UniRule"/>
</dbReference>
<evidence type="ECO:0000256" key="6">
    <source>
        <dbReference type="ARBA" id="ARBA00022989"/>
    </source>
</evidence>
<feature type="transmembrane region" description="Helical" evidence="9">
    <location>
        <begin position="288"/>
        <end position="311"/>
    </location>
</feature>
<feature type="transmembrane region" description="Helical" evidence="9">
    <location>
        <begin position="418"/>
        <end position="440"/>
    </location>
</feature>
<keyword evidence="5 9" id="KW-0812">Transmembrane</keyword>
<sequence>MDVALSNAGEPIALSGAVGSPARREITPLRYVDLAAEAVIVAALLGELVLVLANVAARVYFARSFLWTDEIARLALSILAFIGGAVAYRRRDHAFVRVILSRLPSRGERGCLALADVVVLFVAGITGYVSIEFLSSSWGEYTPIFQMPAALIALPLPIGMVLLMLYAAVNLRREHGMMALGVGAAFAVTIAVAALTRDIWLPWLGDDAAIIAALGLFFVAILAGVPVGFVLLLSTAIYLWGTGTASLVVLPQTMVNGTGNFILLAVPFFILAGLVMERGGISIRLVRFIHALVGHMQGGLLQVTVASMYLVSGLSGSKPADVAAVGTVMRDELRERHGAAEGAAVLAAAAVMGETVPPSIAMLIVGSITSVSVGAMFIGGLIPAAVMAVCLMVLIYVRARASGAPRTPRASGAVMARAGLGAILPLLMPGSLLAGILLGIATPTEIAALAVVYGLLLSTLVYREMSLNGFIRIAIDTAALTGVLLFIFAAASSFSWTLTVAYLPQRLVTLLQSVGDSQTIFMLCSIVLLILVGVLLEGLPSLNVLAPLLIPIAGKLGLSELHYALVLIIAMGIGGFMPFAGVGFYVCCAVMRCDIETASRAMLPYLIMLIAGLLIVAAVPWFTLALPHYFGFNG</sequence>
<feature type="transmembrane region" description="Helical" evidence="9">
    <location>
        <begin position="34"/>
        <end position="59"/>
    </location>
</feature>
<evidence type="ECO:0000256" key="1">
    <source>
        <dbReference type="ARBA" id="ARBA00004429"/>
    </source>
</evidence>
<protein>
    <submittedName>
        <fullName evidence="12">TRAP transporter, DctM subunit</fullName>
    </submittedName>
</protein>
<evidence type="ECO:0000256" key="5">
    <source>
        <dbReference type="ARBA" id="ARBA00022692"/>
    </source>
</evidence>
<feature type="transmembrane region" description="Helical" evidence="9">
    <location>
        <begin position="343"/>
        <end position="368"/>
    </location>
</feature>
<evidence type="ECO:0000256" key="7">
    <source>
        <dbReference type="ARBA" id="ARBA00023136"/>
    </source>
</evidence>
<evidence type="ECO:0000259" key="11">
    <source>
        <dbReference type="Pfam" id="PF06808"/>
    </source>
</evidence>
<feature type="transmembrane region" description="Helical" evidence="9">
    <location>
        <begin position="374"/>
        <end position="397"/>
    </location>
</feature>
<organism evidence="12 13">
    <name type="scientific">Bradyrhizobium canariense</name>
    <dbReference type="NCBI Taxonomy" id="255045"/>
    <lineage>
        <taxon>Bacteria</taxon>
        <taxon>Pseudomonadati</taxon>
        <taxon>Pseudomonadota</taxon>
        <taxon>Alphaproteobacteria</taxon>
        <taxon>Hyphomicrobiales</taxon>
        <taxon>Nitrobacteraceae</taxon>
        <taxon>Bradyrhizobium</taxon>
    </lineage>
</organism>
<feature type="transmembrane region" description="Helical" evidence="9">
    <location>
        <begin position="253"/>
        <end position="276"/>
    </location>
</feature>
<evidence type="ECO:0000256" key="3">
    <source>
        <dbReference type="ARBA" id="ARBA00022475"/>
    </source>
</evidence>
<feature type="transmembrane region" description="Helical" evidence="9">
    <location>
        <begin position="474"/>
        <end position="498"/>
    </location>
</feature>
<dbReference type="PANTHER" id="PTHR33362">
    <property type="entry name" value="SIALIC ACID TRAP TRANSPORTER PERMEASE PROTEIN SIAT-RELATED"/>
    <property type="match status" value="1"/>
</dbReference>
<feature type="domain" description="Tripartite ATP-independent periplasmic transporters DctQ component" evidence="10">
    <location>
        <begin position="49"/>
        <end position="173"/>
    </location>
</feature>
<evidence type="ECO:0000256" key="8">
    <source>
        <dbReference type="RuleBase" id="RU369079"/>
    </source>
</evidence>
<evidence type="ECO:0000313" key="13">
    <source>
        <dbReference type="Proteomes" id="UP000243904"/>
    </source>
</evidence>
<comment type="function">
    <text evidence="8">Part of the tripartite ATP-independent periplasmic (TRAP) transport system.</text>
</comment>
<feature type="transmembrane region" description="Helical" evidence="9">
    <location>
        <begin position="518"/>
        <end position="535"/>
    </location>
</feature>
<dbReference type="InterPro" id="IPR004681">
    <property type="entry name" value="TRAP_DctM"/>
</dbReference>
<dbReference type="InterPro" id="IPR010656">
    <property type="entry name" value="DctM"/>
</dbReference>
<dbReference type="RefSeq" id="WP_167558575.1">
    <property type="nucleotide sequence ID" value="NZ_LT629750.1"/>
</dbReference>
<evidence type="ECO:0000259" key="10">
    <source>
        <dbReference type="Pfam" id="PF04290"/>
    </source>
</evidence>
<feature type="transmembrane region" description="Helical" evidence="9">
    <location>
        <begin position="542"/>
        <end position="558"/>
    </location>
</feature>
<evidence type="ECO:0000256" key="9">
    <source>
        <dbReference type="SAM" id="Phobius"/>
    </source>
</evidence>
<dbReference type="InterPro" id="IPR055348">
    <property type="entry name" value="DctQ"/>
</dbReference>
<feature type="transmembrane region" description="Helical" evidence="9">
    <location>
        <begin position="208"/>
        <end position="241"/>
    </location>
</feature>
<reference evidence="13" key="1">
    <citation type="submission" date="2016-10" db="EMBL/GenBank/DDBJ databases">
        <authorList>
            <person name="Varghese N."/>
            <person name="Submissions S."/>
        </authorList>
    </citation>
    <scope>NUCLEOTIDE SEQUENCE [LARGE SCALE GENOMIC DNA]</scope>
    <source>
        <strain evidence="13">GAS369</strain>
    </source>
</reference>
<evidence type="ECO:0000256" key="4">
    <source>
        <dbReference type="ARBA" id="ARBA00022519"/>
    </source>
</evidence>
<dbReference type="EMBL" id="LT629750">
    <property type="protein sequence ID" value="SDR80060.1"/>
    <property type="molecule type" value="Genomic_DNA"/>
</dbReference>
<gene>
    <name evidence="12" type="ORF">SAMN05444158_0034</name>
</gene>
<dbReference type="Proteomes" id="UP000243904">
    <property type="component" value="Chromosome I"/>
</dbReference>
<name>A0A1H1M087_9BRAD</name>
<dbReference type="GO" id="GO:0005886">
    <property type="term" value="C:plasma membrane"/>
    <property type="evidence" value="ECO:0007669"/>
    <property type="project" value="UniProtKB-SubCell"/>
</dbReference>
<feature type="transmembrane region" description="Helical" evidence="9">
    <location>
        <begin position="564"/>
        <end position="591"/>
    </location>
</feature>
<feature type="transmembrane region" description="Helical" evidence="9">
    <location>
        <begin position="603"/>
        <end position="624"/>
    </location>
</feature>
<comment type="subcellular location">
    <subcellularLocation>
        <location evidence="1 8">Cell inner membrane</location>
        <topology evidence="1 8">Multi-pass membrane protein</topology>
    </subcellularLocation>
</comment>
<feature type="transmembrane region" description="Helical" evidence="9">
    <location>
        <begin position="149"/>
        <end position="169"/>
    </location>
</feature>
<feature type="transmembrane region" description="Helical" evidence="9">
    <location>
        <begin position="176"/>
        <end position="196"/>
    </location>
</feature>
<dbReference type="NCBIfam" id="TIGR00786">
    <property type="entry name" value="dctM"/>
    <property type="match status" value="1"/>
</dbReference>
<keyword evidence="13" id="KW-1185">Reference proteome</keyword>
<feature type="domain" description="TRAP C4-dicarboxylate transport system permease DctM subunit" evidence="11">
    <location>
        <begin position="214"/>
        <end position="622"/>
    </location>
</feature>
<feature type="transmembrane region" description="Helical" evidence="9">
    <location>
        <begin position="71"/>
        <end position="89"/>
    </location>
</feature>
<dbReference type="AlphaFoldDB" id="A0A1H1M087"/>
<evidence type="ECO:0000256" key="2">
    <source>
        <dbReference type="ARBA" id="ARBA00022448"/>
    </source>
</evidence>
<keyword evidence="2 8" id="KW-0813">Transport</keyword>
<dbReference type="PANTHER" id="PTHR33362:SF2">
    <property type="entry name" value="TRAP TRANSPORTER LARGE PERMEASE PROTEIN"/>
    <property type="match status" value="1"/>
</dbReference>
<keyword evidence="7 9" id="KW-0472">Membrane</keyword>
<dbReference type="Pfam" id="PF06808">
    <property type="entry name" value="DctM"/>
    <property type="match status" value="1"/>
</dbReference>
<keyword evidence="4 8" id="KW-0997">Cell inner membrane</keyword>
<accession>A0A1H1M087</accession>
<feature type="transmembrane region" description="Helical" evidence="9">
    <location>
        <begin position="110"/>
        <end position="129"/>
    </location>
</feature>
<proteinExistence type="predicted"/>
<feature type="transmembrane region" description="Helical" evidence="9">
    <location>
        <begin position="446"/>
        <end position="462"/>
    </location>
</feature>